<accession>A0A917LBF0</accession>
<dbReference type="AlphaFoldDB" id="A0A917LBF0"/>
<dbReference type="EMBL" id="BMQA01000051">
    <property type="protein sequence ID" value="GGJ56517.1"/>
    <property type="molecule type" value="Genomic_DNA"/>
</dbReference>
<feature type="region of interest" description="Disordered" evidence="1">
    <location>
        <begin position="255"/>
        <end position="302"/>
    </location>
</feature>
<name>A0A917LBF0_9ACTN</name>
<reference evidence="2" key="2">
    <citation type="submission" date="2020-09" db="EMBL/GenBank/DDBJ databases">
        <authorList>
            <person name="Sun Q."/>
            <person name="Ohkuma M."/>
        </authorList>
    </citation>
    <scope>NUCLEOTIDE SEQUENCE</scope>
    <source>
        <strain evidence="2">JCM 3086</strain>
    </source>
</reference>
<evidence type="ECO:0000313" key="3">
    <source>
        <dbReference type="Proteomes" id="UP000657574"/>
    </source>
</evidence>
<evidence type="ECO:0000256" key="1">
    <source>
        <dbReference type="SAM" id="MobiDB-lite"/>
    </source>
</evidence>
<proteinExistence type="predicted"/>
<comment type="caution">
    <text evidence="2">The sequence shown here is derived from an EMBL/GenBank/DDBJ whole genome shotgun (WGS) entry which is preliminary data.</text>
</comment>
<evidence type="ECO:0000313" key="2">
    <source>
        <dbReference type="EMBL" id="GGJ56517.1"/>
    </source>
</evidence>
<feature type="region of interest" description="Disordered" evidence="1">
    <location>
        <begin position="1"/>
        <end position="44"/>
    </location>
</feature>
<feature type="compositionally biased region" description="Pro residues" evidence="1">
    <location>
        <begin position="271"/>
        <end position="294"/>
    </location>
</feature>
<sequence length="484" mass="52577">MNDTLHTPPPTAAAHHERPFSRDPGQWEKERSRARRSGHVQDGTCSSACEPVLVYERTGWGWFAWTVPGDGSRPQTPHQVGVLTPAATRVQRLALRWLTRRPAQRIAVGAVPGSLRFSTVAVALVSLLAGLFATRHGVRVDVALPAMLLAPLLAEHLPDRLDARAREHVRIVEGDGACRYLQRLAALHTDLVQAAAVSDRYELRRSAEVGHNLLWDAADLLQTRDTRAASDGLITRERLMLQLAHQAAQILKHTTTDGTVGTNQDCDPGRPLGPYPPGARPTTPPAPRHAPNPPLQKGTLPMAQPEHGLAVPTWDVYLLFAHEPYYPAAVQEINTTVVAAASLLHPHLRQPDGARIHDRLVRGRRPGEIVPLSTLTHELDGGARWPEVGDWEAVTEDLLQLVRDHGCDALSLGLPGIARALVCAGPRSEVRAVDPTTGKHQAYGPADRIEVLVEAGKHLAWAEAGSPLWPGDGLLPPINSTDAR</sequence>
<organism evidence="2 3">
    <name type="scientific">Streptomyces brasiliensis</name>
    <dbReference type="NCBI Taxonomy" id="1954"/>
    <lineage>
        <taxon>Bacteria</taxon>
        <taxon>Bacillati</taxon>
        <taxon>Actinomycetota</taxon>
        <taxon>Actinomycetes</taxon>
        <taxon>Kitasatosporales</taxon>
        <taxon>Streptomycetaceae</taxon>
        <taxon>Streptomyces</taxon>
    </lineage>
</organism>
<protein>
    <submittedName>
        <fullName evidence="2">Uncharacterized protein</fullName>
    </submittedName>
</protein>
<dbReference type="RefSeq" id="WP_229841316.1">
    <property type="nucleotide sequence ID" value="NZ_BMQA01000051.1"/>
</dbReference>
<feature type="compositionally biased region" description="Basic and acidic residues" evidence="1">
    <location>
        <begin position="14"/>
        <end position="31"/>
    </location>
</feature>
<dbReference type="Proteomes" id="UP000657574">
    <property type="component" value="Unassembled WGS sequence"/>
</dbReference>
<reference evidence="2" key="1">
    <citation type="journal article" date="2014" name="Int. J. Syst. Evol. Microbiol.">
        <title>Complete genome sequence of Corynebacterium casei LMG S-19264T (=DSM 44701T), isolated from a smear-ripened cheese.</title>
        <authorList>
            <consortium name="US DOE Joint Genome Institute (JGI-PGF)"/>
            <person name="Walter F."/>
            <person name="Albersmeier A."/>
            <person name="Kalinowski J."/>
            <person name="Ruckert C."/>
        </authorList>
    </citation>
    <scope>NUCLEOTIDE SEQUENCE</scope>
    <source>
        <strain evidence="2">JCM 3086</strain>
    </source>
</reference>
<keyword evidence="3" id="KW-1185">Reference proteome</keyword>
<gene>
    <name evidence="2" type="ORF">GCM10010121_078950</name>
</gene>
<feature type="compositionally biased region" description="Polar residues" evidence="1">
    <location>
        <begin position="255"/>
        <end position="265"/>
    </location>
</feature>